<feature type="active site" description="Proton donor/acceptor" evidence="6">
    <location>
        <position position="197"/>
    </location>
</feature>
<dbReference type="PROSITE" id="PS52029">
    <property type="entry name" value="LD_TPASE"/>
    <property type="match status" value="1"/>
</dbReference>
<dbReference type="InterPro" id="IPR050979">
    <property type="entry name" value="LD-transpeptidase"/>
</dbReference>
<dbReference type="STRING" id="469383.Cwoe_3141"/>
<dbReference type="UniPathway" id="UPA00219"/>
<evidence type="ECO:0000259" key="8">
    <source>
        <dbReference type="PROSITE" id="PS52029"/>
    </source>
</evidence>
<evidence type="ECO:0000313" key="10">
    <source>
        <dbReference type="Proteomes" id="UP000008229"/>
    </source>
</evidence>
<proteinExistence type="predicted"/>
<protein>
    <submittedName>
        <fullName evidence="9">ErfK/YbiS/YcfS/YnhG family protein</fullName>
    </submittedName>
</protein>
<dbReference type="eggNOG" id="COG1376">
    <property type="taxonomic scope" value="Bacteria"/>
</dbReference>
<evidence type="ECO:0000256" key="5">
    <source>
        <dbReference type="ARBA" id="ARBA00023316"/>
    </source>
</evidence>
<dbReference type="GO" id="GO:0018104">
    <property type="term" value="P:peptidoglycan-protein cross-linking"/>
    <property type="evidence" value="ECO:0007669"/>
    <property type="project" value="TreeGrafter"/>
</dbReference>
<dbReference type="GO" id="GO:0008360">
    <property type="term" value="P:regulation of cell shape"/>
    <property type="evidence" value="ECO:0007669"/>
    <property type="project" value="UniProtKB-UniRule"/>
</dbReference>
<keyword evidence="4 6" id="KW-0573">Peptidoglycan synthesis</keyword>
<dbReference type="Pfam" id="PF03734">
    <property type="entry name" value="YkuD"/>
    <property type="match status" value="1"/>
</dbReference>
<evidence type="ECO:0000256" key="7">
    <source>
        <dbReference type="SAM" id="SignalP"/>
    </source>
</evidence>
<evidence type="ECO:0000256" key="6">
    <source>
        <dbReference type="PROSITE-ProRule" id="PRU01373"/>
    </source>
</evidence>
<dbReference type="RefSeq" id="WP_012934611.1">
    <property type="nucleotide sequence ID" value="NC_013739.1"/>
</dbReference>
<dbReference type="CDD" id="cd16913">
    <property type="entry name" value="YkuD_like"/>
    <property type="match status" value="1"/>
</dbReference>
<dbReference type="Gene3D" id="2.40.440.10">
    <property type="entry name" value="L,D-transpeptidase catalytic domain-like"/>
    <property type="match status" value="1"/>
</dbReference>
<dbReference type="PANTHER" id="PTHR30582">
    <property type="entry name" value="L,D-TRANSPEPTIDASE"/>
    <property type="match status" value="1"/>
</dbReference>
<dbReference type="Proteomes" id="UP000008229">
    <property type="component" value="Chromosome"/>
</dbReference>
<evidence type="ECO:0000313" key="9">
    <source>
        <dbReference type="EMBL" id="ADB51560.1"/>
    </source>
</evidence>
<dbReference type="GO" id="GO:0005576">
    <property type="term" value="C:extracellular region"/>
    <property type="evidence" value="ECO:0007669"/>
    <property type="project" value="TreeGrafter"/>
</dbReference>
<dbReference type="SUPFAM" id="SSF141523">
    <property type="entry name" value="L,D-transpeptidase catalytic domain-like"/>
    <property type="match status" value="1"/>
</dbReference>
<dbReference type="OrthoDB" id="5243103at2"/>
<reference evidence="10" key="2">
    <citation type="submission" date="2010-01" db="EMBL/GenBank/DDBJ databases">
        <title>The complete genome of Conexibacter woesei DSM 14684.</title>
        <authorList>
            <consortium name="US DOE Joint Genome Institute (JGI-PGF)"/>
            <person name="Lucas S."/>
            <person name="Copeland A."/>
            <person name="Lapidus A."/>
            <person name="Glavina del Rio T."/>
            <person name="Dalin E."/>
            <person name="Tice H."/>
            <person name="Bruce D."/>
            <person name="Goodwin L."/>
            <person name="Pitluck S."/>
            <person name="Kyrpides N."/>
            <person name="Mavromatis K."/>
            <person name="Ivanova N."/>
            <person name="Mikhailova N."/>
            <person name="Chertkov O."/>
            <person name="Brettin T."/>
            <person name="Detter J.C."/>
            <person name="Han C."/>
            <person name="Larimer F."/>
            <person name="Land M."/>
            <person name="Hauser L."/>
            <person name="Markowitz V."/>
            <person name="Cheng J.-F."/>
            <person name="Hugenholtz P."/>
            <person name="Woyke T."/>
            <person name="Wu D."/>
            <person name="Pukall R."/>
            <person name="Steenblock K."/>
            <person name="Schneider S."/>
            <person name="Klenk H.-P."/>
            <person name="Eisen J.A."/>
        </authorList>
    </citation>
    <scope>NUCLEOTIDE SEQUENCE [LARGE SCALE GENOMIC DNA]</scope>
    <source>
        <strain evidence="10">DSM 14684 / CIP 108061 / JCM 11494 / NBRC 100937 / ID131577</strain>
    </source>
</reference>
<evidence type="ECO:0000256" key="4">
    <source>
        <dbReference type="ARBA" id="ARBA00022984"/>
    </source>
</evidence>
<name>D3FDU4_CONWI</name>
<evidence type="ECO:0000256" key="3">
    <source>
        <dbReference type="ARBA" id="ARBA00022960"/>
    </source>
</evidence>
<feature type="domain" description="L,D-TPase catalytic" evidence="8">
    <location>
        <begin position="117"/>
        <end position="238"/>
    </location>
</feature>
<dbReference type="AlphaFoldDB" id="D3FDU4"/>
<dbReference type="GO" id="GO:0071972">
    <property type="term" value="F:peptidoglycan L,D-transpeptidase activity"/>
    <property type="evidence" value="ECO:0007669"/>
    <property type="project" value="TreeGrafter"/>
</dbReference>
<dbReference type="KEGG" id="cwo:Cwoe_3141"/>
<dbReference type="InterPro" id="IPR005490">
    <property type="entry name" value="LD_TPept_cat_dom"/>
</dbReference>
<feature type="chain" id="PRO_5003044382" evidence="7">
    <location>
        <begin position="22"/>
        <end position="238"/>
    </location>
</feature>
<evidence type="ECO:0000256" key="2">
    <source>
        <dbReference type="ARBA" id="ARBA00022679"/>
    </source>
</evidence>
<keyword evidence="2" id="KW-0808">Transferase</keyword>
<dbReference type="PANTHER" id="PTHR30582:SF2">
    <property type="entry name" value="L,D-TRANSPEPTIDASE YCIB-RELATED"/>
    <property type="match status" value="1"/>
</dbReference>
<feature type="active site" description="Nucleophile" evidence="6">
    <location>
        <position position="214"/>
    </location>
</feature>
<keyword evidence="5 6" id="KW-0961">Cell wall biogenesis/degradation</keyword>
<evidence type="ECO:0000256" key="1">
    <source>
        <dbReference type="ARBA" id="ARBA00004752"/>
    </source>
</evidence>
<keyword evidence="3 6" id="KW-0133">Cell shape</keyword>
<sequence length="238" mass="24898" precursor="true">MLRGVATLVCLPALVAGAAAAQATAAARVAPRQLVAALPTAHDARDRPTADGRLVARVGSRRPITRVRTALPVIGQTSDRRGRGWLRVRLPGRTLALTPPRSGWIRAAHVRLSTTAWHIVVDVGARRVTVYGGGRRLRTFSAIVGKRSTPTPRGAYFVEENVRLPGDAAGAPFALATSARSNVLQEFAGGPGQIALHGLDNVGGQLGTAVSHGCIRLATSAVTWLATRMTPGVPITIA</sequence>
<keyword evidence="7" id="KW-0732">Signal</keyword>
<dbReference type="HOGENOM" id="CLU_1164309_0_0_11"/>
<organism evidence="9 10">
    <name type="scientific">Conexibacter woesei (strain DSM 14684 / CCUG 47730 / CIP 108061 / JCM 11494 / NBRC 100937 / ID131577)</name>
    <dbReference type="NCBI Taxonomy" id="469383"/>
    <lineage>
        <taxon>Bacteria</taxon>
        <taxon>Bacillati</taxon>
        <taxon>Actinomycetota</taxon>
        <taxon>Thermoleophilia</taxon>
        <taxon>Solirubrobacterales</taxon>
        <taxon>Conexibacteraceae</taxon>
        <taxon>Conexibacter</taxon>
    </lineage>
</organism>
<reference evidence="9 10" key="1">
    <citation type="journal article" date="2010" name="Stand. Genomic Sci.">
        <title>Complete genome sequence of Conexibacter woesei type strain (ID131577).</title>
        <authorList>
            <person name="Pukall R."/>
            <person name="Lapidus A."/>
            <person name="Glavina Del Rio T."/>
            <person name="Copeland A."/>
            <person name="Tice H."/>
            <person name="Cheng J.-F."/>
            <person name="Lucas S."/>
            <person name="Chen F."/>
            <person name="Nolan M."/>
            <person name="Bruce D."/>
            <person name="Goodwin L."/>
            <person name="Pitluck S."/>
            <person name="Mavromatis K."/>
            <person name="Ivanova N."/>
            <person name="Ovchinnikova G."/>
            <person name="Pati A."/>
            <person name="Chen A."/>
            <person name="Palaniappan K."/>
            <person name="Land M."/>
            <person name="Hauser L."/>
            <person name="Chang Y.-J."/>
            <person name="Jeffries C.D."/>
            <person name="Chain P."/>
            <person name="Meincke L."/>
            <person name="Sims D."/>
            <person name="Brettin T."/>
            <person name="Detter J.C."/>
            <person name="Rohde M."/>
            <person name="Goeker M."/>
            <person name="Bristow J."/>
            <person name="Eisen J.A."/>
            <person name="Markowitz V."/>
            <person name="Kyrpides N.C."/>
            <person name="Klenk H.-P."/>
            <person name="Hugenholtz P."/>
        </authorList>
    </citation>
    <scope>NUCLEOTIDE SEQUENCE [LARGE SCALE GENOMIC DNA]</scope>
    <source>
        <strain evidence="10">DSM 14684 / CIP 108061 / JCM 11494 / NBRC 100937 / ID131577</strain>
    </source>
</reference>
<keyword evidence="10" id="KW-1185">Reference proteome</keyword>
<accession>D3FDU4</accession>
<gene>
    <name evidence="9" type="ordered locus">Cwoe_3141</name>
</gene>
<feature type="signal peptide" evidence="7">
    <location>
        <begin position="1"/>
        <end position="21"/>
    </location>
</feature>
<dbReference type="GO" id="GO:0016740">
    <property type="term" value="F:transferase activity"/>
    <property type="evidence" value="ECO:0007669"/>
    <property type="project" value="UniProtKB-KW"/>
</dbReference>
<dbReference type="InterPro" id="IPR038063">
    <property type="entry name" value="Transpep_catalytic_dom"/>
</dbReference>
<dbReference type="EMBL" id="CP001854">
    <property type="protein sequence ID" value="ADB51560.1"/>
    <property type="molecule type" value="Genomic_DNA"/>
</dbReference>
<comment type="pathway">
    <text evidence="1 6">Cell wall biogenesis; peptidoglycan biosynthesis.</text>
</comment>
<dbReference type="GO" id="GO:0071555">
    <property type="term" value="P:cell wall organization"/>
    <property type="evidence" value="ECO:0007669"/>
    <property type="project" value="UniProtKB-UniRule"/>
</dbReference>